<gene>
    <name evidence="1" type="ORF">NPIL_695501</name>
</gene>
<proteinExistence type="predicted"/>
<comment type="caution">
    <text evidence="1">The sequence shown here is derived from an EMBL/GenBank/DDBJ whole genome shotgun (WGS) entry which is preliminary data.</text>
</comment>
<sequence length="105" mass="11326">MLMQLCLSSPDLYALGLPVIYPIQTHSITNLPTQEPQTIPFDPLIQGFGAACSNPPSSRCRCIHDQSYSSQLISSQQASSNGVTCPTEMHSSVLSAVQSISKLYP</sequence>
<keyword evidence="2" id="KW-1185">Reference proteome</keyword>
<reference evidence="1" key="1">
    <citation type="submission" date="2020-08" db="EMBL/GenBank/DDBJ databases">
        <title>Multicomponent nature underlies the extraordinary mechanical properties of spider dragline silk.</title>
        <authorList>
            <person name="Kono N."/>
            <person name="Nakamura H."/>
            <person name="Mori M."/>
            <person name="Yoshida Y."/>
            <person name="Ohtoshi R."/>
            <person name="Malay A.D."/>
            <person name="Moran D.A.P."/>
            <person name="Tomita M."/>
            <person name="Numata K."/>
            <person name="Arakawa K."/>
        </authorList>
    </citation>
    <scope>NUCLEOTIDE SEQUENCE</scope>
</reference>
<evidence type="ECO:0000313" key="2">
    <source>
        <dbReference type="Proteomes" id="UP000887013"/>
    </source>
</evidence>
<dbReference type="Proteomes" id="UP000887013">
    <property type="component" value="Unassembled WGS sequence"/>
</dbReference>
<accession>A0A8X6NTW3</accession>
<dbReference type="AlphaFoldDB" id="A0A8X6NTW3"/>
<dbReference type="EMBL" id="BMAW01062002">
    <property type="protein sequence ID" value="GFT33970.1"/>
    <property type="molecule type" value="Genomic_DNA"/>
</dbReference>
<name>A0A8X6NTW3_NEPPI</name>
<organism evidence="1 2">
    <name type="scientific">Nephila pilipes</name>
    <name type="common">Giant wood spider</name>
    <name type="synonym">Nephila maculata</name>
    <dbReference type="NCBI Taxonomy" id="299642"/>
    <lineage>
        <taxon>Eukaryota</taxon>
        <taxon>Metazoa</taxon>
        <taxon>Ecdysozoa</taxon>
        <taxon>Arthropoda</taxon>
        <taxon>Chelicerata</taxon>
        <taxon>Arachnida</taxon>
        <taxon>Araneae</taxon>
        <taxon>Araneomorphae</taxon>
        <taxon>Entelegynae</taxon>
        <taxon>Araneoidea</taxon>
        <taxon>Nephilidae</taxon>
        <taxon>Nephila</taxon>
    </lineage>
</organism>
<evidence type="ECO:0000313" key="1">
    <source>
        <dbReference type="EMBL" id="GFT33970.1"/>
    </source>
</evidence>
<protein>
    <submittedName>
        <fullName evidence="1">Uncharacterized protein</fullName>
    </submittedName>
</protein>